<organism evidence="1 2">
    <name type="scientific">Micromonospora coxensis</name>
    <dbReference type="NCBI Taxonomy" id="356852"/>
    <lineage>
        <taxon>Bacteria</taxon>
        <taxon>Bacillati</taxon>
        <taxon>Actinomycetota</taxon>
        <taxon>Actinomycetes</taxon>
        <taxon>Micromonosporales</taxon>
        <taxon>Micromonosporaceae</taxon>
        <taxon>Micromonospora</taxon>
    </lineage>
</organism>
<proteinExistence type="predicted"/>
<dbReference type="InterPro" id="IPR013783">
    <property type="entry name" value="Ig-like_fold"/>
</dbReference>
<sequence length="737" mass="75870">MAGTPFAVRRPRAVPQWLAVRWTPSLRWAGFISPFLSSGVFMRTFRTLLGAIAAGVCVAAMVPAVAQAAPSALYTALVVHGSDQDSFLDPHTGVWDGGNATMTPTLHDADAFQLAADPTAEEGTSEVKVYVQPPAGQTWQPGRTYAAAPDFSGEQARLEFSDRGGSCLADGTLAVREVVRDPATGKMTAFAASFDYTCRGRSGTVDGEIRWNSSVDYNAAVASGPLDFGQVEVAGDEVSRTETFTSQGVRPVTFGAASLGGYDPAPYRITADTCSGRTLSPGGTCTVTVAAGSTRVGGQIASLILPDDSSFGRRSVRLYAEGFRGAVGTYYPLATPQRLMDTRSGLGGRTGPIGVDGTVDLQVAGRGGVPAGGAGAVVLNVTVTGPTASSFLTVYPADMGRPNASSINFPAGWLGSNNVWVKLGADGNVKIYNRNGSTHVVVDVAGFYAGSNAVQPTRGIGSQYQPVSPGRLFDTRTGGGPIPARGVEEGFVDFGEELSRRVQGLVLNVTAVAPARSGFLTVWSGEGSVPTSSTVNYGAGKVVPNLAVVRTTWCTDCGPAYPVPSFAVFTSQDANVVVDLVGVMDDGNAPDGLRFTPVAPTRIVDSRTGLGTSGALGPKVKRTVTTPSELVGAATRALATNVTAVSPTQNTVLTVWPAGEEKPTASNLNPAAGQIVSNAVLTGLGPSAAFHAYNHAGSTHVVTDVVGSFWLYPATASEPTASLAGTPHFAVAGSGTH</sequence>
<evidence type="ECO:0000313" key="1">
    <source>
        <dbReference type="EMBL" id="SCG59801.1"/>
    </source>
</evidence>
<dbReference type="Proteomes" id="UP000198215">
    <property type="component" value="Chromosome I"/>
</dbReference>
<accession>A0A1C5IP66</accession>
<dbReference type="EMBL" id="LT607753">
    <property type="protein sequence ID" value="SCG59801.1"/>
    <property type="molecule type" value="Genomic_DNA"/>
</dbReference>
<dbReference type="AlphaFoldDB" id="A0A1C5IP66"/>
<protein>
    <recommendedName>
        <fullName evidence="3">Choice-of-anchor D domain-containing protein</fullName>
    </recommendedName>
</protein>
<name>A0A1C5IP66_9ACTN</name>
<evidence type="ECO:0008006" key="3">
    <source>
        <dbReference type="Google" id="ProtNLM"/>
    </source>
</evidence>
<evidence type="ECO:0000313" key="2">
    <source>
        <dbReference type="Proteomes" id="UP000198215"/>
    </source>
</evidence>
<keyword evidence="2" id="KW-1185">Reference proteome</keyword>
<dbReference type="GO" id="GO:0005975">
    <property type="term" value="P:carbohydrate metabolic process"/>
    <property type="evidence" value="ECO:0007669"/>
    <property type="project" value="UniProtKB-ARBA"/>
</dbReference>
<gene>
    <name evidence="1" type="ORF">GA0070614_3110</name>
</gene>
<dbReference type="Gene3D" id="2.60.40.10">
    <property type="entry name" value="Immunoglobulins"/>
    <property type="match status" value="1"/>
</dbReference>
<reference evidence="2" key="1">
    <citation type="submission" date="2016-06" db="EMBL/GenBank/DDBJ databases">
        <authorList>
            <person name="Varghese N."/>
            <person name="Submissions Spin"/>
        </authorList>
    </citation>
    <scope>NUCLEOTIDE SEQUENCE [LARGE SCALE GENOMIC DNA]</scope>
    <source>
        <strain evidence="2">DSM 45161</strain>
    </source>
</reference>